<proteinExistence type="predicted"/>
<dbReference type="RefSeq" id="WP_306344698.1">
    <property type="nucleotide sequence ID" value="NZ_BMRG01000014.1"/>
</dbReference>
<keyword evidence="3" id="KW-1185">Reference proteome</keyword>
<feature type="compositionally biased region" description="Low complexity" evidence="1">
    <location>
        <begin position="60"/>
        <end position="71"/>
    </location>
</feature>
<reference evidence="2" key="1">
    <citation type="journal article" date="2014" name="Int. J. Syst. Evol. Microbiol.">
        <title>Complete genome sequence of Corynebacterium casei LMG S-19264T (=DSM 44701T), isolated from a smear-ripened cheese.</title>
        <authorList>
            <consortium name="US DOE Joint Genome Institute (JGI-PGF)"/>
            <person name="Walter F."/>
            <person name="Albersmeier A."/>
            <person name="Kalinowski J."/>
            <person name="Ruckert C."/>
        </authorList>
    </citation>
    <scope>NUCLEOTIDE SEQUENCE</scope>
    <source>
        <strain evidence="2">JCM 3313</strain>
    </source>
</reference>
<gene>
    <name evidence="2" type="ORF">GCM10010185_54430</name>
</gene>
<feature type="compositionally biased region" description="Basic and acidic residues" evidence="1">
    <location>
        <begin position="49"/>
        <end position="59"/>
    </location>
</feature>
<name>A0A918ARF9_9PSEU</name>
<sequence>MLPQLAQGPGNTFWVTPSEVTSALQGVSRAFTDALPGVPAAEPAATSDDAARAADDANRAAEAAAEAVADAETARRVSTPA</sequence>
<reference evidence="2" key="2">
    <citation type="submission" date="2020-09" db="EMBL/GenBank/DDBJ databases">
        <authorList>
            <person name="Sun Q."/>
            <person name="Ohkuma M."/>
        </authorList>
    </citation>
    <scope>NUCLEOTIDE SEQUENCE</scope>
    <source>
        <strain evidence="2">JCM 3313</strain>
    </source>
</reference>
<comment type="caution">
    <text evidence="2">The sequence shown here is derived from an EMBL/GenBank/DDBJ whole genome shotgun (WGS) entry which is preliminary data.</text>
</comment>
<evidence type="ECO:0000256" key="1">
    <source>
        <dbReference type="SAM" id="MobiDB-lite"/>
    </source>
</evidence>
<evidence type="ECO:0000313" key="3">
    <source>
        <dbReference type="Proteomes" id="UP000639606"/>
    </source>
</evidence>
<feature type="region of interest" description="Disordered" evidence="1">
    <location>
        <begin position="38"/>
        <end position="81"/>
    </location>
</feature>
<organism evidence="2 3">
    <name type="scientific">Saccharothrix coeruleofusca</name>
    <dbReference type="NCBI Taxonomy" id="33919"/>
    <lineage>
        <taxon>Bacteria</taxon>
        <taxon>Bacillati</taxon>
        <taxon>Actinomycetota</taxon>
        <taxon>Actinomycetes</taxon>
        <taxon>Pseudonocardiales</taxon>
        <taxon>Pseudonocardiaceae</taxon>
        <taxon>Saccharothrix</taxon>
    </lineage>
</organism>
<evidence type="ECO:0000313" key="2">
    <source>
        <dbReference type="EMBL" id="GGP74021.1"/>
    </source>
</evidence>
<dbReference type="EMBL" id="BMRG01000014">
    <property type="protein sequence ID" value="GGP74021.1"/>
    <property type="molecule type" value="Genomic_DNA"/>
</dbReference>
<dbReference type="AlphaFoldDB" id="A0A918ARF9"/>
<protein>
    <submittedName>
        <fullName evidence="2">Uncharacterized protein</fullName>
    </submittedName>
</protein>
<dbReference type="Proteomes" id="UP000639606">
    <property type="component" value="Unassembled WGS sequence"/>
</dbReference>
<accession>A0A918ARF9</accession>